<evidence type="ECO:0000259" key="5">
    <source>
        <dbReference type="Pfam" id="PF02927"/>
    </source>
</evidence>
<feature type="domain" description="Cellulase Ig-like" evidence="5">
    <location>
        <begin position="217"/>
        <end position="312"/>
    </location>
</feature>
<dbReference type="InterPro" id="IPR012341">
    <property type="entry name" value="6hp_glycosidase-like_sf"/>
</dbReference>
<keyword evidence="3" id="KW-0624">Polysaccharide degradation</keyword>
<dbReference type="GO" id="GO:0000272">
    <property type="term" value="P:polysaccharide catabolic process"/>
    <property type="evidence" value="ECO:0007669"/>
    <property type="project" value="UniProtKB-KW"/>
</dbReference>
<accession>A0A849L254</accession>
<keyword evidence="7" id="KW-1185">Reference proteome</keyword>
<dbReference type="InterPro" id="IPR008928">
    <property type="entry name" value="6-hairpin_glycosidase_sf"/>
</dbReference>
<sequence length="836" mass="88992">MGITRRGLILGASALALAVATRPRGAWALVEGVRILPPDPTPVAGFAGPALVTVEMLDARFEIPSPVPVPPDARVVWARDPVARLGGQGLMDGTAGNFSGRRNHVAPWLFTPWPRRVGALQAADRPLPGDDPAQWRVRLDGAPARVLRVLRKTGPAATLQTAPGRRENARRHLVTLELDRPVPPGAMLKIAPPGGVPLSLRRAMATPSPVLHHCHPGYALDGPKKVYAGLWLGQDAGGAAGATDAALSGGRTWVLRDQAGAAVAEGPLALVKPAAEPHGAEGRNFSGCDIWEADFSRVTTPGRYRLEVEGVGATPHFAIARNPYRRALRLAARWYFHQRSGCAIAEPQGEGRVRPRNGHPADGLEVIATGVQLGRTSEGFRAEPYAPGLLASLGEGGPRAPRAWGGWHDAADWDRRIQHMEPVQVMAAMVELFPTVRALDLNIPESGCSFADPAVAARRDAGDRGDGATVLPDLIHEALWGLSLWRRTQGPNGEIIGGVEYSSDGIMGSVSWDPVQRAYAYAPEEWSAYTFVGGAAALGRVIAQVCGDRVLGAALIAEAVAAWDWAEGERARLLSGYAPDEAAAVARARIRAAATLFRATGEAAHAAPFEAGNPFLPRQEAEPSLNRADCAWAAADYLRAAEEGLPADPELVAEIRGWLSWQGGNGGRMGRDYGLHTTTDYPWGPAWYRFGPGSNWRARRAALAVIAGGGDWSALAPLAIEGMWFALGCNPANVSFIQGLGLRDFADPASLDLAAQPTVPGMPSFGVAAGPLRAYERDRIADALWPADPDAWPEYARIFESRTVIACAEHGMRSNAMEWLFACGLVTECLEGEGRG</sequence>
<dbReference type="SUPFAM" id="SSF48208">
    <property type="entry name" value="Six-hairpin glycosidases"/>
    <property type="match status" value="1"/>
</dbReference>
<proteinExistence type="inferred from homology"/>
<name>A0A849L254_9RHOB</name>
<comment type="similarity">
    <text evidence="1">Belongs to the glycosyl hydrolase 9 (cellulase E) family.</text>
</comment>
<dbReference type="InterPro" id="IPR006311">
    <property type="entry name" value="TAT_signal"/>
</dbReference>
<evidence type="ECO:0000313" key="6">
    <source>
        <dbReference type="EMBL" id="NNU80301.1"/>
    </source>
</evidence>
<dbReference type="CDD" id="cd02850">
    <property type="entry name" value="E_set_Cellulase_N"/>
    <property type="match status" value="1"/>
</dbReference>
<dbReference type="Pfam" id="PF02927">
    <property type="entry name" value="CelD_N"/>
    <property type="match status" value="1"/>
</dbReference>
<dbReference type="Proteomes" id="UP000572377">
    <property type="component" value="Unassembled WGS sequence"/>
</dbReference>
<dbReference type="InterPro" id="IPR004197">
    <property type="entry name" value="Cellulase_Ig-like"/>
</dbReference>
<evidence type="ECO:0000256" key="1">
    <source>
        <dbReference type="ARBA" id="ARBA00007072"/>
    </source>
</evidence>
<protein>
    <recommendedName>
        <fullName evidence="8">Cellulase-like Ig domain-containing protein</fullName>
    </recommendedName>
</protein>
<evidence type="ECO:0000313" key="7">
    <source>
        <dbReference type="Proteomes" id="UP000572377"/>
    </source>
</evidence>
<evidence type="ECO:0000259" key="4">
    <source>
        <dbReference type="Pfam" id="PF00759"/>
    </source>
</evidence>
<comment type="caution">
    <text evidence="6">The sequence shown here is derived from an EMBL/GenBank/DDBJ whole genome shotgun (WGS) entry which is preliminary data.</text>
</comment>
<dbReference type="Gene3D" id="2.60.40.10">
    <property type="entry name" value="Immunoglobulins"/>
    <property type="match status" value="1"/>
</dbReference>
<dbReference type="AlphaFoldDB" id="A0A849L254"/>
<dbReference type="InterPro" id="IPR013783">
    <property type="entry name" value="Ig-like_fold"/>
</dbReference>
<reference evidence="6 7" key="1">
    <citation type="submission" date="2020-05" db="EMBL/GenBank/DDBJ databases">
        <title>Gimesia benthica sp. nov., a novel planctomycete isolated from a deep-sea water sample of the Northwest Indian Ocean.</title>
        <authorList>
            <person name="Wang J."/>
            <person name="Ruan C."/>
            <person name="Song L."/>
            <person name="Zhu Y."/>
            <person name="Li A."/>
            <person name="Zheng X."/>
            <person name="Wang L."/>
            <person name="Lu Z."/>
            <person name="Huang Y."/>
            <person name="Du W."/>
            <person name="Zhou Y."/>
            <person name="Huang L."/>
            <person name="Dai X."/>
        </authorList>
    </citation>
    <scope>NUCLEOTIDE SEQUENCE [LARGE SCALE GENOMIC DNA]</scope>
    <source>
        <strain evidence="6 7">YYQ-30</strain>
    </source>
</reference>
<dbReference type="SUPFAM" id="SSF81296">
    <property type="entry name" value="E set domains"/>
    <property type="match status" value="1"/>
</dbReference>
<evidence type="ECO:0008006" key="8">
    <source>
        <dbReference type="Google" id="ProtNLM"/>
    </source>
</evidence>
<dbReference type="EMBL" id="JABFBC010000001">
    <property type="protein sequence ID" value="NNU80301.1"/>
    <property type="molecule type" value="Genomic_DNA"/>
</dbReference>
<dbReference type="Pfam" id="PF00759">
    <property type="entry name" value="Glyco_hydro_9"/>
    <property type="match status" value="1"/>
</dbReference>
<keyword evidence="2" id="KW-0119">Carbohydrate metabolism</keyword>
<organism evidence="6 7">
    <name type="scientific">Halovulum dunhuangense</name>
    <dbReference type="NCBI Taxonomy" id="1505036"/>
    <lineage>
        <taxon>Bacteria</taxon>
        <taxon>Pseudomonadati</taxon>
        <taxon>Pseudomonadota</taxon>
        <taxon>Alphaproteobacteria</taxon>
        <taxon>Rhodobacterales</taxon>
        <taxon>Paracoccaceae</taxon>
        <taxon>Halovulum</taxon>
    </lineage>
</organism>
<dbReference type="PROSITE" id="PS51318">
    <property type="entry name" value="TAT"/>
    <property type="match status" value="1"/>
</dbReference>
<evidence type="ECO:0000256" key="3">
    <source>
        <dbReference type="ARBA" id="ARBA00023326"/>
    </source>
</evidence>
<dbReference type="InterPro" id="IPR001701">
    <property type="entry name" value="Glyco_hydro_9"/>
</dbReference>
<dbReference type="InterPro" id="IPR014756">
    <property type="entry name" value="Ig_E-set"/>
</dbReference>
<evidence type="ECO:0000256" key="2">
    <source>
        <dbReference type="ARBA" id="ARBA00023277"/>
    </source>
</evidence>
<dbReference type="GO" id="GO:0008810">
    <property type="term" value="F:cellulase activity"/>
    <property type="evidence" value="ECO:0007669"/>
    <property type="project" value="InterPro"/>
</dbReference>
<dbReference type="RefSeq" id="WP_171323945.1">
    <property type="nucleotide sequence ID" value="NZ_JABFBC010000001.1"/>
</dbReference>
<dbReference type="Gene3D" id="1.50.10.10">
    <property type="match status" value="1"/>
</dbReference>
<gene>
    <name evidence="6" type="ORF">HMH01_07590</name>
</gene>
<feature type="domain" description="Glycoside hydrolase family 9" evidence="4">
    <location>
        <begin position="324"/>
        <end position="743"/>
    </location>
</feature>